<dbReference type="EMBL" id="JAFNEN010000057">
    <property type="protein sequence ID" value="KAG8197244.1"/>
    <property type="molecule type" value="Genomic_DNA"/>
</dbReference>
<evidence type="ECO:0000313" key="7">
    <source>
        <dbReference type="Proteomes" id="UP000827092"/>
    </source>
</evidence>
<feature type="domain" description="Pellino RING" evidence="5">
    <location>
        <begin position="660"/>
        <end position="770"/>
    </location>
</feature>
<dbReference type="GO" id="GO:0008592">
    <property type="term" value="P:regulation of Toll signaling pathway"/>
    <property type="evidence" value="ECO:0007669"/>
    <property type="project" value="InterPro"/>
</dbReference>
<sequence>MFVKKVIGWISPQNEPDMPDNYFKTCLEKGDGTKEEMVIDKNNTDTRENIDANLSDPKRDPKNAIITNFLEIKDTQNIYDKSVGPSGDFVYKLPKEPKLSPLCVRLLSQKIKSPTSESKNTDFEDRRTKRNIFTQTENKKDRNKSVGSSGDGVYKLPKEPKLSPLCVRLLNRKIKSPTSESQNTDFEDRRTKRNIFTQTENKKDRNKSVGSSGDGVYKLSKEPKLSPLCVKLLNQKIKSPRSEYKNADLEDRRTKRNIFTQTENKKDQRKVNFKASIARKSSSLSMIDKLNTINYDKENPCNRSPKSGSTYNFKSSKECLDNNAVKKLVKKTHFSNDIKQVVHASPDKKNIFIKSPNLGKRNLKSSVDKLQGFPPGKITQEGIIRSCVATLIREAVNKCHHEELDSNVYGELFVLGCDDGTSRLSNRFVLRRRSKASGVKEVSSVTYIPTIPDRKHTVSFQVSASRSVAVEYIHDTTTDMFQMGRHHHSPIDIHLSNINNGRKGISRFACRLVIQRHGESHQARIYAAAFDGSGNIFLGEEAIADFSTGGEMDGFTTNGVYILQPGGEWREVSVRGRLYPARIVGETTSSRRPLQEEENRLMDGTLIDLCGVTLMWRTREGLSDAPSEDSLNRMECLLKELAPESQRRNGPLTGELHWEGERRAYVFLSCGHVVTMNLRLKDSMDGWSCPECRCIGPVACLRVGRERGFYADKELPSHAFRPCGHVTTLRTVKYWSSVAMPPHRNVQEKGVCPFCATKLHNVIKYVGLIYPE</sequence>
<evidence type="ECO:0000256" key="3">
    <source>
        <dbReference type="SAM" id="MobiDB-lite"/>
    </source>
</evidence>
<evidence type="ECO:0000259" key="5">
    <source>
        <dbReference type="Pfam" id="PF20723"/>
    </source>
</evidence>
<dbReference type="GO" id="GO:0061630">
    <property type="term" value="F:ubiquitin protein ligase activity"/>
    <property type="evidence" value="ECO:0007669"/>
    <property type="project" value="InterPro"/>
</dbReference>
<feature type="domain" description="Pellino FHA" evidence="4">
    <location>
        <begin position="406"/>
        <end position="633"/>
    </location>
</feature>
<gene>
    <name evidence="6" type="ORF">JTE90_007496</name>
</gene>
<feature type="region of interest" description="Disordered" evidence="3">
    <location>
        <begin position="114"/>
        <end position="155"/>
    </location>
</feature>
<keyword evidence="7" id="KW-1185">Reference proteome</keyword>
<dbReference type="InterPro" id="IPR048334">
    <property type="entry name" value="Pellino_FHA"/>
</dbReference>
<comment type="caution">
    <text evidence="6">The sequence shown here is derived from an EMBL/GenBank/DDBJ whole genome shotgun (WGS) entry which is preliminary data.</text>
</comment>
<comment type="similarity">
    <text evidence="1">Belongs to the pellino family.</text>
</comment>
<evidence type="ECO:0008006" key="8">
    <source>
        <dbReference type="Google" id="ProtNLM"/>
    </source>
</evidence>
<proteinExistence type="inferred from homology"/>
<dbReference type="Pfam" id="PF20723">
    <property type="entry name" value="Pellino_RING"/>
    <property type="match status" value="1"/>
</dbReference>
<reference evidence="6 7" key="1">
    <citation type="journal article" date="2022" name="Nat. Ecol. Evol.">
        <title>A masculinizing supergene underlies an exaggerated male reproductive morph in a spider.</title>
        <authorList>
            <person name="Hendrickx F."/>
            <person name="De Corte Z."/>
            <person name="Sonet G."/>
            <person name="Van Belleghem S.M."/>
            <person name="Kostlbacher S."/>
            <person name="Vangestel C."/>
        </authorList>
    </citation>
    <scope>NUCLEOTIDE SEQUENCE [LARGE SCALE GENOMIC DNA]</scope>
    <source>
        <strain evidence="6">W744_W776</strain>
    </source>
</reference>
<feature type="region of interest" description="Disordered" evidence="3">
    <location>
        <begin position="173"/>
        <end position="217"/>
    </location>
</feature>
<dbReference type="GO" id="GO:0000209">
    <property type="term" value="P:protein polyubiquitination"/>
    <property type="evidence" value="ECO:0007669"/>
    <property type="project" value="InterPro"/>
</dbReference>
<evidence type="ECO:0000313" key="6">
    <source>
        <dbReference type="EMBL" id="KAG8197244.1"/>
    </source>
</evidence>
<dbReference type="PANTHER" id="PTHR12098:SF2">
    <property type="entry name" value="PROTEIN PELLINO"/>
    <property type="match status" value="1"/>
</dbReference>
<evidence type="ECO:0000256" key="2">
    <source>
        <dbReference type="ARBA" id="ARBA00022553"/>
    </source>
</evidence>
<dbReference type="InterPro" id="IPR048335">
    <property type="entry name" value="Pellino_RING"/>
</dbReference>
<dbReference type="InterPro" id="IPR006800">
    <property type="entry name" value="Pellino_fam"/>
</dbReference>
<accession>A0AAV6VMV2</accession>
<dbReference type="AlphaFoldDB" id="A0AAV6VMV2"/>
<protein>
    <recommendedName>
        <fullName evidence="8">Protein pellino</fullName>
    </recommendedName>
</protein>
<dbReference type="Proteomes" id="UP000827092">
    <property type="component" value="Unassembled WGS sequence"/>
</dbReference>
<dbReference type="PANTHER" id="PTHR12098">
    <property type="entry name" value="E3 UBIQUITIN-PROTEIN LIGASE PELLINO-RELATED"/>
    <property type="match status" value="1"/>
</dbReference>
<evidence type="ECO:0000256" key="1">
    <source>
        <dbReference type="ARBA" id="ARBA00005639"/>
    </source>
</evidence>
<name>A0AAV6VMV2_9ARAC</name>
<evidence type="ECO:0000259" key="4">
    <source>
        <dbReference type="Pfam" id="PF04710"/>
    </source>
</evidence>
<organism evidence="6 7">
    <name type="scientific">Oedothorax gibbosus</name>
    <dbReference type="NCBI Taxonomy" id="931172"/>
    <lineage>
        <taxon>Eukaryota</taxon>
        <taxon>Metazoa</taxon>
        <taxon>Ecdysozoa</taxon>
        <taxon>Arthropoda</taxon>
        <taxon>Chelicerata</taxon>
        <taxon>Arachnida</taxon>
        <taxon>Araneae</taxon>
        <taxon>Araneomorphae</taxon>
        <taxon>Entelegynae</taxon>
        <taxon>Araneoidea</taxon>
        <taxon>Linyphiidae</taxon>
        <taxon>Erigoninae</taxon>
        <taxon>Oedothorax</taxon>
    </lineage>
</organism>
<keyword evidence="2" id="KW-0597">Phosphoprotein</keyword>
<dbReference type="Pfam" id="PF04710">
    <property type="entry name" value="Pellino_FHA"/>
    <property type="match status" value="1"/>
</dbReference>